<dbReference type="Pfam" id="PF00076">
    <property type="entry name" value="RRM_1"/>
    <property type="match status" value="1"/>
</dbReference>
<comment type="subcellular location">
    <subcellularLocation>
        <location evidence="1">Nucleus</location>
    </subcellularLocation>
</comment>
<feature type="compositionally biased region" description="Basic and acidic residues" evidence="7">
    <location>
        <begin position="277"/>
        <end position="297"/>
    </location>
</feature>
<feature type="region of interest" description="Disordered" evidence="7">
    <location>
        <begin position="195"/>
        <end position="231"/>
    </location>
</feature>
<dbReference type="InterPro" id="IPR012677">
    <property type="entry name" value="Nucleotide-bd_a/b_plait_sf"/>
</dbReference>
<comment type="caution">
    <text evidence="9">The sequence shown here is derived from an EMBL/GenBank/DDBJ whole genome shotgun (WGS) entry which is preliminary data.</text>
</comment>
<accession>A0A5N5QRX9</accession>
<evidence type="ECO:0000256" key="2">
    <source>
        <dbReference type="ARBA" id="ARBA00022664"/>
    </source>
</evidence>
<keyword evidence="10" id="KW-1185">Reference proteome</keyword>
<dbReference type="InterPro" id="IPR035979">
    <property type="entry name" value="RBD_domain_sf"/>
</dbReference>
<evidence type="ECO:0000313" key="10">
    <source>
        <dbReference type="Proteomes" id="UP000383932"/>
    </source>
</evidence>
<dbReference type="GO" id="GO:0005634">
    <property type="term" value="C:nucleus"/>
    <property type="evidence" value="ECO:0007669"/>
    <property type="project" value="UniProtKB-SubCell"/>
</dbReference>
<feature type="domain" description="RRM" evidence="8">
    <location>
        <begin position="79"/>
        <end position="149"/>
    </location>
</feature>
<sequence>MSSPPVTAVSTPARNGRDHTDDGREKTPNMSGEPGPLNGATNGDSGAQHADDNPPAPSSEHSAAEAHGPQRGEKQIKPNKVYIGGLPEQTRQEDLQACFGKIGTIVSIELKLGYGFVEFDSREAAEESVAKYHEGYFMGNKIRVELSHGGGRTAKYIGEPGACFKCGQHGHWARSVIYLRRSFKNLTIRNRECPHNVIPGNYRGRDESRYVDRKDSSHHPPPYPRDYPPYRDDYARYAAVSRDRYLDYYAPPPPVRDYRGPSIRETRDSYPPQPVRSSRDEEYRRMAPAPYRDERGYYSHYESIPPPPRDSAYRSYSGVVDRGRPPYPGYPSSAPVRREEFDRTSRDYPPPPVEYRSSHPSYSRRRSTSPGHRYPDQRYASGYSGYPSSYSSGPPLPSGSSRSGPPPGSRREASGY</sequence>
<dbReference type="Pfam" id="PF00098">
    <property type="entry name" value="zf-CCHC"/>
    <property type="match status" value="1"/>
</dbReference>
<feature type="compositionally biased region" description="Basic and acidic residues" evidence="7">
    <location>
        <begin position="336"/>
        <end position="346"/>
    </location>
</feature>
<evidence type="ECO:0000256" key="5">
    <source>
        <dbReference type="ARBA" id="ARBA00023242"/>
    </source>
</evidence>
<feature type="compositionally biased region" description="Basic and acidic residues" evidence="7">
    <location>
        <begin position="15"/>
        <end position="27"/>
    </location>
</feature>
<dbReference type="GO" id="GO:0005737">
    <property type="term" value="C:cytoplasm"/>
    <property type="evidence" value="ECO:0007669"/>
    <property type="project" value="TreeGrafter"/>
</dbReference>
<gene>
    <name evidence="9" type="ORF">CTheo_2175</name>
</gene>
<feature type="compositionally biased region" description="Polar residues" evidence="7">
    <location>
        <begin position="1"/>
        <end position="13"/>
    </location>
</feature>
<feature type="region of interest" description="Disordered" evidence="7">
    <location>
        <begin position="248"/>
        <end position="416"/>
    </location>
</feature>
<dbReference type="SUPFAM" id="SSF54928">
    <property type="entry name" value="RNA-binding domain, RBD"/>
    <property type="match status" value="1"/>
</dbReference>
<proteinExistence type="predicted"/>
<evidence type="ECO:0000259" key="8">
    <source>
        <dbReference type="PROSITE" id="PS50102"/>
    </source>
</evidence>
<dbReference type="InterPro" id="IPR001878">
    <property type="entry name" value="Znf_CCHC"/>
</dbReference>
<dbReference type="AlphaFoldDB" id="A0A5N5QRX9"/>
<name>A0A5N5QRX9_9AGAM</name>
<evidence type="ECO:0000256" key="7">
    <source>
        <dbReference type="SAM" id="MobiDB-lite"/>
    </source>
</evidence>
<keyword evidence="4 6" id="KW-0694">RNA-binding</keyword>
<keyword evidence="2" id="KW-0507">mRNA processing</keyword>
<keyword evidence="5" id="KW-0539">Nucleus</keyword>
<dbReference type="GO" id="GO:0003729">
    <property type="term" value="F:mRNA binding"/>
    <property type="evidence" value="ECO:0007669"/>
    <property type="project" value="TreeGrafter"/>
</dbReference>
<dbReference type="InterPro" id="IPR000504">
    <property type="entry name" value="RRM_dom"/>
</dbReference>
<dbReference type="EMBL" id="SSOP01000021">
    <property type="protein sequence ID" value="KAB5594398.1"/>
    <property type="molecule type" value="Genomic_DNA"/>
</dbReference>
<dbReference type="PROSITE" id="PS50102">
    <property type="entry name" value="RRM"/>
    <property type="match status" value="1"/>
</dbReference>
<feature type="compositionally biased region" description="Low complexity" evidence="7">
    <location>
        <begin position="378"/>
        <end position="403"/>
    </location>
</feature>
<evidence type="ECO:0000256" key="4">
    <source>
        <dbReference type="ARBA" id="ARBA00022884"/>
    </source>
</evidence>
<organism evidence="9 10">
    <name type="scientific">Ceratobasidium theobromae</name>
    <dbReference type="NCBI Taxonomy" id="1582974"/>
    <lineage>
        <taxon>Eukaryota</taxon>
        <taxon>Fungi</taxon>
        <taxon>Dikarya</taxon>
        <taxon>Basidiomycota</taxon>
        <taxon>Agaricomycotina</taxon>
        <taxon>Agaricomycetes</taxon>
        <taxon>Cantharellales</taxon>
        <taxon>Ceratobasidiaceae</taxon>
        <taxon>Ceratobasidium</taxon>
    </lineage>
</organism>
<dbReference type="InterPro" id="IPR050374">
    <property type="entry name" value="RRT5_SRSF_SR"/>
</dbReference>
<protein>
    <submittedName>
        <fullName evidence="9">Serine/arginine-rich splicing factor RS2Z32</fullName>
    </submittedName>
</protein>
<dbReference type="OrthoDB" id="1099063at2759"/>
<dbReference type="Proteomes" id="UP000383932">
    <property type="component" value="Unassembled WGS sequence"/>
</dbReference>
<feature type="compositionally biased region" description="Basic and acidic residues" evidence="7">
    <location>
        <begin position="256"/>
        <end position="268"/>
    </location>
</feature>
<dbReference type="CDD" id="cd00590">
    <property type="entry name" value="RRM_SF"/>
    <property type="match status" value="1"/>
</dbReference>
<keyword evidence="3" id="KW-0677">Repeat</keyword>
<reference evidence="9 10" key="1">
    <citation type="journal article" date="2019" name="Fungal Biol. Biotechnol.">
        <title>Draft genome sequence of fastidious pathogen Ceratobasidium theobromae, which causes vascular-streak dieback in Theobroma cacao.</title>
        <authorList>
            <person name="Ali S.S."/>
            <person name="Asman A."/>
            <person name="Shao J."/>
            <person name="Firmansyah A.P."/>
            <person name="Susilo A.W."/>
            <person name="Rosmana A."/>
            <person name="McMahon P."/>
            <person name="Junaid M."/>
            <person name="Guest D."/>
            <person name="Kheng T.Y."/>
            <person name="Meinhardt L.W."/>
            <person name="Bailey B.A."/>
        </authorList>
    </citation>
    <scope>NUCLEOTIDE SEQUENCE [LARGE SCALE GENOMIC DNA]</scope>
    <source>
        <strain evidence="9 10">CT2</strain>
    </source>
</reference>
<feature type="compositionally biased region" description="Basic and acidic residues" evidence="7">
    <location>
        <begin position="203"/>
        <end position="218"/>
    </location>
</feature>
<feature type="compositionally biased region" description="Basic and acidic residues" evidence="7">
    <location>
        <begin position="62"/>
        <end position="76"/>
    </location>
</feature>
<evidence type="ECO:0000256" key="6">
    <source>
        <dbReference type="PROSITE-ProRule" id="PRU00176"/>
    </source>
</evidence>
<dbReference type="PANTHER" id="PTHR23003">
    <property type="entry name" value="RNA RECOGNITION MOTIF RRM DOMAIN CONTAINING PROTEIN"/>
    <property type="match status" value="1"/>
</dbReference>
<evidence type="ECO:0000256" key="3">
    <source>
        <dbReference type="ARBA" id="ARBA00022737"/>
    </source>
</evidence>
<dbReference type="PANTHER" id="PTHR23003:SF62">
    <property type="entry name" value="SERINE_ARGININE (SR)-TYPE SHUTTLING MRNA BINDING PROTEIN NPL3"/>
    <property type="match status" value="1"/>
</dbReference>
<feature type="region of interest" description="Disordered" evidence="7">
    <location>
        <begin position="1"/>
        <end position="78"/>
    </location>
</feature>
<dbReference type="GO" id="GO:0006397">
    <property type="term" value="P:mRNA processing"/>
    <property type="evidence" value="ECO:0007669"/>
    <property type="project" value="UniProtKB-KW"/>
</dbReference>
<evidence type="ECO:0000313" key="9">
    <source>
        <dbReference type="EMBL" id="KAB5594398.1"/>
    </source>
</evidence>
<dbReference type="Gene3D" id="3.30.70.330">
    <property type="match status" value="1"/>
</dbReference>
<dbReference type="SMART" id="SM00360">
    <property type="entry name" value="RRM"/>
    <property type="match status" value="1"/>
</dbReference>
<dbReference type="GO" id="GO:0008270">
    <property type="term" value="F:zinc ion binding"/>
    <property type="evidence" value="ECO:0007669"/>
    <property type="project" value="InterPro"/>
</dbReference>
<evidence type="ECO:0000256" key="1">
    <source>
        <dbReference type="ARBA" id="ARBA00004123"/>
    </source>
</evidence>